<sequence length="250" mass="27663">MTTRDVNLKIRLTDNIQLLESKLSTSHEREKNYAELRAVEAIQRNPKFFYKYVREKAKIRSTIGPLKVNEELVGDTGRVCEILRAQYDSVFSEPLPDNVLRGLDGGTGASVHHELMDVIFNEDNITEAVGELANGAAASPDGIPAIVLKNCIEALKIPLCIMWRKSLTDGVVPSALKLDDIQRRALRLVEAAGLPTQPPPTSHLDSLEHRRDVAAMRVSQGTGDRGATPGWVVSASKDHYTGQENGDKWW</sequence>
<dbReference type="PANTHER" id="PTHR33395:SF22">
    <property type="entry name" value="REVERSE TRANSCRIPTASE DOMAIN-CONTAINING PROTEIN"/>
    <property type="match status" value="1"/>
</dbReference>
<organism evidence="1 2">
    <name type="scientific">Petrolisthes cinctipes</name>
    <name type="common">Flat porcelain crab</name>
    <dbReference type="NCBI Taxonomy" id="88211"/>
    <lineage>
        <taxon>Eukaryota</taxon>
        <taxon>Metazoa</taxon>
        <taxon>Ecdysozoa</taxon>
        <taxon>Arthropoda</taxon>
        <taxon>Crustacea</taxon>
        <taxon>Multicrustacea</taxon>
        <taxon>Malacostraca</taxon>
        <taxon>Eumalacostraca</taxon>
        <taxon>Eucarida</taxon>
        <taxon>Decapoda</taxon>
        <taxon>Pleocyemata</taxon>
        <taxon>Anomura</taxon>
        <taxon>Galatheoidea</taxon>
        <taxon>Porcellanidae</taxon>
        <taxon>Petrolisthes</taxon>
    </lineage>
</organism>
<evidence type="ECO:0000313" key="1">
    <source>
        <dbReference type="EMBL" id="KAK3889788.1"/>
    </source>
</evidence>
<evidence type="ECO:0000313" key="2">
    <source>
        <dbReference type="Proteomes" id="UP001286313"/>
    </source>
</evidence>
<dbReference type="AlphaFoldDB" id="A0AAE1GHR9"/>
<dbReference type="PANTHER" id="PTHR33395">
    <property type="entry name" value="TRANSCRIPTASE, PUTATIVE-RELATED-RELATED"/>
    <property type="match status" value="1"/>
</dbReference>
<protein>
    <submittedName>
        <fullName evidence="1">Uncharacterized protein</fullName>
    </submittedName>
</protein>
<reference evidence="1" key="1">
    <citation type="submission" date="2023-10" db="EMBL/GenBank/DDBJ databases">
        <title>Genome assemblies of two species of porcelain crab, Petrolisthes cinctipes and Petrolisthes manimaculis (Anomura: Porcellanidae).</title>
        <authorList>
            <person name="Angst P."/>
        </authorList>
    </citation>
    <scope>NUCLEOTIDE SEQUENCE</scope>
    <source>
        <strain evidence="1">PB745_01</strain>
        <tissue evidence="1">Gill</tissue>
    </source>
</reference>
<dbReference type="Proteomes" id="UP001286313">
    <property type="component" value="Unassembled WGS sequence"/>
</dbReference>
<proteinExistence type="predicted"/>
<accession>A0AAE1GHR9</accession>
<comment type="caution">
    <text evidence="1">The sequence shown here is derived from an EMBL/GenBank/DDBJ whole genome shotgun (WGS) entry which is preliminary data.</text>
</comment>
<gene>
    <name evidence="1" type="ORF">Pcinc_006349</name>
</gene>
<name>A0AAE1GHR9_PETCI</name>
<dbReference type="EMBL" id="JAWQEG010000464">
    <property type="protein sequence ID" value="KAK3889788.1"/>
    <property type="molecule type" value="Genomic_DNA"/>
</dbReference>
<keyword evidence="2" id="KW-1185">Reference proteome</keyword>